<keyword evidence="4" id="KW-0548">Nucleotidyltransferase</keyword>
<dbReference type="Proteomes" id="UP000663832">
    <property type="component" value="Unassembled WGS sequence"/>
</dbReference>
<evidence type="ECO:0000313" key="10">
    <source>
        <dbReference type="Proteomes" id="UP000663832"/>
    </source>
</evidence>
<protein>
    <recommendedName>
        <fullName evidence="6">NAD(P)(+)--arginine ADP-ribosyltransferase</fullName>
        <ecNumber evidence="6">2.4.2.31</ecNumber>
    </recommendedName>
    <alternativeName>
        <fullName evidence="6">Mono(ADP-ribosyl)transferase</fullName>
    </alternativeName>
</protein>
<name>A0A815MD35_9BILA</name>
<evidence type="ECO:0000313" key="9">
    <source>
        <dbReference type="EMBL" id="CAF1422578.1"/>
    </source>
</evidence>
<accession>A0A815MD35</accession>
<feature type="compositionally biased region" description="Polar residues" evidence="7">
    <location>
        <begin position="346"/>
        <end position="355"/>
    </location>
</feature>
<dbReference type="EMBL" id="CAJNOI010000184">
    <property type="protein sequence ID" value="CAF1165990.1"/>
    <property type="molecule type" value="Genomic_DNA"/>
</dbReference>
<evidence type="ECO:0000256" key="6">
    <source>
        <dbReference type="RuleBase" id="RU361228"/>
    </source>
</evidence>
<evidence type="ECO:0000256" key="1">
    <source>
        <dbReference type="ARBA" id="ARBA00009558"/>
    </source>
</evidence>
<evidence type="ECO:0000256" key="3">
    <source>
        <dbReference type="ARBA" id="ARBA00022679"/>
    </source>
</evidence>
<sequence>MDRFMDVGKEPRKLLQPIEGYRSLSLATLEEAIEPIVTLCPDVQRRAYIAKGNCDSYKDGLTEDESAAIYLYTTEWLPVNQCLYAVLNSVLRSKNRDKLIQPWLPYMKLLLTALFKLPDFNGTVWRGVRLDLRLEYKVGATITWWGFSSCAESISVLESECFLGQEGKRTLFSIKCFNGKKIRQHSSFEEEDEILLLPGSQFIVASHFQPSKKDPELIIIELRQVKPPFPLLEEPSKEIPCPTSTNVPEISEEPPSSSLEESSKEIALPIRTSLPQIPKKRPSSLLDESSKETASPTSTPVPQIPKERSSSLLEESSRAMAIPTSTSIPGISEERPPSLLDESSKETASPTSTPVPQIPNEPPSSLFEEPSKAMAIPTSTSIPGILEEPPSSLLDEPSKGIMCPTGTSLAEISKKDSQFDEQSLAPGTYEKLFCNGRPCANCGKCRDWYFTGDRTTWDWIRNLENWSRRDSNYWYDNRVWESFKRRDATTCRHYFRGFLSNGLDGLRFHCLCADNVFN</sequence>
<dbReference type="Proteomes" id="UP000663877">
    <property type="component" value="Unassembled WGS sequence"/>
</dbReference>
<evidence type="ECO:0000256" key="7">
    <source>
        <dbReference type="SAM" id="MobiDB-lite"/>
    </source>
</evidence>
<dbReference type="OrthoDB" id="10019476at2759"/>
<dbReference type="EMBL" id="CAJNOM010000411">
    <property type="protein sequence ID" value="CAF1422578.1"/>
    <property type="molecule type" value="Genomic_DNA"/>
</dbReference>
<dbReference type="EC" id="2.4.2.31" evidence="6"/>
<feature type="region of interest" description="Disordered" evidence="7">
    <location>
        <begin position="231"/>
        <end position="368"/>
    </location>
</feature>
<evidence type="ECO:0000256" key="2">
    <source>
        <dbReference type="ARBA" id="ARBA00022676"/>
    </source>
</evidence>
<dbReference type="Gene3D" id="3.90.176.10">
    <property type="entry name" value="Toxin ADP-ribosyltransferase, Chain A, domain 1"/>
    <property type="match status" value="1"/>
</dbReference>
<evidence type="ECO:0000256" key="4">
    <source>
        <dbReference type="ARBA" id="ARBA00022695"/>
    </source>
</evidence>
<keyword evidence="6" id="KW-0521">NADP</keyword>
<dbReference type="InterPro" id="IPR000768">
    <property type="entry name" value="ART"/>
</dbReference>
<organism evidence="9 10">
    <name type="scientific">Adineta steineri</name>
    <dbReference type="NCBI Taxonomy" id="433720"/>
    <lineage>
        <taxon>Eukaryota</taxon>
        <taxon>Metazoa</taxon>
        <taxon>Spiralia</taxon>
        <taxon>Gnathifera</taxon>
        <taxon>Rotifera</taxon>
        <taxon>Eurotatoria</taxon>
        <taxon>Bdelloidea</taxon>
        <taxon>Adinetida</taxon>
        <taxon>Adinetidae</taxon>
        <taxon>Adineta</taxon>
    </lineage>
</organism>
<comment type="similarity">
    <text evidence="1 6">Belongs to the Arg-specific ADP-ribosyltransferase family.</text>
</comment>
<comment type="catalytic activity">
    <reaction evidence="5 6">
        <text>L-arginyl-[protein] + NAD(+) = N(omega)-(ADP-D-ribosyl)-L-arginyl-[protein] + nicotinamide + H(+)</text>
        <dbReference type="Rhea" id="RHEA:19149"/>
        <dbReference type="Rhea" id="RHEA-COMP:10532"/>
        <dbReference type="Rhea" id="RHEA-COMP:15087"/>
        <dbReference type="ChEBI" id="CHEBI:15378"/>
        <dbReference type="ChEBI" id="CHEBI:17154"/>
        <dbReference type="ChEBI" id="CHEBI:29965"/>
        <dbReference type="ChEBI" id="CHEBI:57540"/>
        <dbReference type="ChEBI" id="CHEBI:142554"/>
        <dbReference type="EC" id="2.4.2.31"/>
    </reaction>
</comment>
<comment type="caution">
    <text evidence="9">The sequence shown here is derived from an EMBL/GenBank/DDBJ whole genome shotgun (WGS) entry which is preliminary data.</text>
</comment>
<evidence type="ECO:0000256" key="5">
    <source>
        <dbReference type="ARBA" id="ARBA00047597"/>
    </source>
</evidence>
<proteinExistence type="inferred from homology"/>
<keyword evidence="6" id="KW-0520">NAD</keyword>
<reference evidence="9" key="1">
    <citation type="submission" date="2021-02" db="EMBL/GenBank/DDBJ databases">
        <authorList>
            <person name="Nowell W R."/>
        </authorList>
    </citation>
    <scope>NUCLEOTIDE SEQUENCE</scope>
</reference>
<dbReference type="PROSITE" id="PS51996">
    <property type="entry name" value="TR_MART"/>
    <property type="match status" value="1"/>
</dbReference>
<dbReference type="Pfam" id="PF01129">
    <property type="entry name" value="ART"/>
    <property type="match status" value="1"/>
</dbReference>
<dbReference type="GO" id="GO:0106274">
    <property type="term" value="F:NAD+-protein-arginine ADP-ribosyltransferase activity"/>
    <property type="evidence" value="ECO:0007669"/>
    <property type="project" value="UniProtKB-EC"/>
</dbReference>
<evidence type="ECO:0000313" key="8">
    <source>
        <dbReference type="EMBL" id="CAF1165990.1"/>
    </source>
</evidence>
<gene>
    <name evidence="8" type="ORF">BJG266_LOCUS24915</name>
    <name evidence="9" type="ORF">QVE165_LOCUS38368</name>
</gene>
<keyword evidence="2 6" id="KW-0328">Glycosyltransferase</keyword>
<dbReference type="AlphaFoldDB" id="A0A815MD35"/>
<keyword evidence="10" id="KW-1185">Reference proteome</keyword>
<feature type="compositionally biased region" description="Polar residues" evidence="7">
    <location>
        <begin position="292"/>
        <end position="301"/>
    </location>
</feature>
<dbReference type="SUPFAM" id="SSF56399">
    <property type="entry name" value="ADP-ribosylation"/>
    <property type="match status" value="1"/>
</dbReference>
<dbReference type="GO" id="GO:0016779">
    <property type="term" value="F:nucleotidyltransferase activity"/>
    <property type="evidence" value="ECO:0007669"/>
    <property type="project" value="UniProtKB-KW"/>
</dbReference>
<keyword evidence="3 6" id="KW-0808">Transferase</keyword>